<accession>A0AAE6NMT6</accession>
<reference evidence="1 3" key="1">
    <citation type="submission" date="2016-09" db="EMBL/GenBank/DDBJ databases">
        <title>Streptomyces platensis DSM40041, a candidate organism with high potential of specific P450 cytochromes.</title>
        <authorList>
            <person name="Grumaz C."/>
            <person name="Vainshtein Y."/>
            <person name="Kirstahler P."/>
            <person name="Sohn K."/>
        </authorList>
    </citation>
    <scope>NUCLEOTIDE SEQUENCE [LARGE SCALE GENOMIC DNA]</scope>
    <source>
        <strain evidence="1 3">DSM 40041</strain>
    </source>
</reference>
<reference evidence="2 4" key="2">
    <citation type="submission" date="2017-09" db="EMBL/GenBank/DDBJ databases">
        <authorList>
            <person name="Lee N."/>
            <person name="Cho B.-K."/>
        </authorList>
    </citation>
    <scope>NUCLEOTIDE SEQUENCE [LARGE SCALE GENOMIC DNA]</scope>
    <source>
        <strain evidence="2 4">ATCC 23948</strain>
    </source>
</reference>
<evidence type="ECO:0000313" key="2">
    <source>
        <dbReference type="EMBL" id="QEV54695.1"/>
    </source>
</evidence>
<dbReference type="GeneID" id="90926789"/>
<dbReference type="EMBL" id="MIGA01000003">
    <property type="protein sequence ID" value="OSY47637.1"/>
    <property type="molecule type" value="Genomic_DNA"/>
</dbReference>
<organism evidence="2 4">
    <name type="scientific">Streptomyces platensis</name>
    <dbReference type="NCBI Taxonomy" id="58346"/>
    <lineage>
        <taxon>Bacteria</taxon>
        <taxon>Bacillati</taxon>
        <taxon>Actinomycetota</taxon>
        <taxon>Actinomycetes</taxon>
        <taxon>Kitasatosporales</taxon>
        <taxon>Streptomycetaceae</taxon>
        <taxon>Streptomyces</taxon>
    </lineage>
</organism>
<dbReference type="AlphaFoldDB" id="A0AAE6NMT6"/>
<evidence type="ECO:0000313" key="4">
    <source>
        <dbReference type="Proteomes" id="UP000325458"/>
    </source>
</evidence>
<sequence>MATTLPVKIEFSLPEGWQPAPPDEVGAPGVAFIALHSESQDKFTANITIAGKVRDEADLLTLAQESVHRLREGATVSVATQAQGGTPEVPALTQTLRISTTLRGLPVELVQSQVYLLMNDAHDPSKHAVIELALTAKQSQLDQVADDFEEFVRSIRPAGPDAA</sequence>
<evidence type="ECO:0000313" key="1">
    <source>
        <dbReference type="EMBL" id="OSY47637.1"/>
    </source>
</evidence>
<dbReference type="Proteomes" id="UP000194225">
    <property type="component" value="Unassembled WGS sequence"/>
</dbReference>
<dbReference type="EMBL" id="CP023691">
    <property type="protein sequence ID" value="QEV54695.1"/>
    <property type="molecule type" value="Genomic_DNA"/>
</dbReference>
<evidence type="ECO:0000313" key="3">
    <source>
        <dbReference type="Proteomes" id="UP000194225"/>
    </source>
</evidence>
<dbReference type="RefSeq" id="WP_085922893.1">
    <property type="nucleotide sequence ID" value="NZ_BAABSS010000075.1"/>
</dbReference>
<dbReference type="Gene3D" id="3.40.1000.10">
    <property type="entry name" value="Mog1/PsbP, alpha/beta/alpha sandwich"/>
    <property type="match status" value="1"/>
</dbReference>
<keyword evidence="3" id="KW-1185">Reference proteome</keyword>
<protein>
    <submittedName>
        <fullName evidence="2">Uncharacterized protein</fullName>
    </submittedName>
</protein>
<dbReference type="KEGG" id="spla:CP981_26405"/>
<gene>
    <name evidence="1" type="ORF">BG653_00892</name>
    <name evidence="2" type="ORF">CP981_26405</name>
</gene>
<proteinExistence type="predicted"/>
<dbReference type="Proteomes" id="UP000325458">
    <property type="component" value="Chromosome"/>
</dbReference>
<name>A0AAE6NMT6_STRPT</name>